<keyword evidence="2" id="KW-1185">Reference proteome</keyword>
<evidence type="ECO:0000313" key="1">
    <source>
        <dbReference type="EMBL" id="GMR33081.1"/>
    </source>
</evidence>
<protein>
    <submittedName>
        <fullName evidence="1">Uncharacterized protein</fullName>
    </submittedName>
</protein>
<evidence type="ECO:0000313" key="2">
    <source>
        <dbReference type="Proteomes" id="UP001328107"/>
    </source>
</evidence>
<dbReference type="Proteomes" id="UP001328107">
    <property type="component" value="Unassembled WGS sequence"/>
</dbReference>
<dbReference type="EMBL" id="BTRK01000001">
    <property type="protein sequence ID" value="GMR33081.1"/>
    <property type="molecule type" value="Genomic_DNA"/>
</dbReference>
<reference evidence="2" key="1">
    <citation type="submission" date="2022-10" db="EMBL/GenBank/DDBJ databases">
        <title>Genome assembly of Pristionchus species.</title>
        <authorList>
            <person name="Yoshida K."/>
            <person name="Sommer R.J."/>
        </authorList>
    </citation>
    <scope>NUCLEOTIDE SEQUENCE [LARGE SCALE GENOMIC DNA]</scope>
    <source>
        <strain evidence="2">RS5460</strain>
    </source>
</reference>
<comment type="caution">
    <text evidence="1">The sequence shown here is derived from an EMBL/GenBank/DDBJ whole genome shotgun (WGS) entry which is preliminary data.</text>
</comment>
<dbReference type="AlphaFoldDB" id="A0AAN5C9E7"/>
<organism evidence="1 2">
    <name type="scientific">Pristionchus mayeri</name>
    <dbReference type="NCBI Taxonomy" id="1317129"/>
    <lineage>
        <taxon>Eukaryota</taxon>
        <taxon>Metazoa</taxon>
        <taxon>Ecdysozoa</taxon>
        <taxon>Nematoda</taxon>
        <taxon>Chromadorea</taxon>
        <taxon>Rhabditida</taxon>
        <taxon>Rhabditina</taxon>
        <taxon>Diplogasteromorpha</taxon>
        <taxon>Diplogasteroidea</taxon>
        <taxon>Neodiplogasteridae</taxon>
        <taxon>Pristionchus</taxon>
    </lineage>
</organism>
<accession>A0AAN5C9E7</accession>
<sequence>MAFWSPTLVLISIPASINSPSALRIPSDSIRIDTPSIPSIFLCIATPANASLVSQSITVFLLLVDVKPGQSYWPSMDTCRPPFPSAAQTATSLTILCHSSCTLSIATLPISMTTLRIERVEGRSIFSRFPQSLTL</sequence>
<proteinExistence type="predicted"/>
<gene>
    <name evidence="1" type="ORF">PMAYCL1PPCAC_03276</name>
</gene>
<name>A0AAN5C9E7_9BILA</name>